<name>A0AAV6LVP9_9ROSI</name>
<evidence type="ECO:0000313" key="2">
    <source>
        <dbReference type="Proteomes" id="UP000685013"/>
    </source>
</evidence>
<dbReference type="EMBL" id="JAGKQH010000020">
    <property type="protein sequence ID" value="KAG6570995.1"/>
    <property type="molecule type" value="Genomic_DNA"/>
</dbReference>
<dbReference type="AlphaFoldDB" id="A0AAV6LVP9"/>
<sequence length="342" mass="38901">MLAVREESARHNRNTRIPYLTTGKDTLLRRKIKGSERKESKVGSWPKRMVRLLIGKCAPTSKPLTVTLSRGRFPFWGFPEPWHELAADSAIRTDSATARIEGPIKKERSVGEPYGYLFKKEIATAFLRVSYIPRKLLLQIPQERVRIIRLCPTPPQGSRSQRTDKAQQDGKSHLFRSGIGNPTLNQNRITRSQRTKDSIACLYYKRYSTSTYKWTSQSVRMVIDYVFLAVLAFPFLCPNSVLSPCFRFFLSYLLSVEERKGFLQAGKLELFLPSCFSIQDLAGFAADANNALAAGRFRFHSNTSVCCKGDRSASGEVPKERSDLSSRLRFRIPGRDLNEDSF</sequence>
<reference evidence="1 2" key="1">
    <citation type="journal article" date="2021" name="Hortic Res">
        <title>The domestication of Cucurbita argyrosperma as revealed by the genome of its wild relative.</title>
        <authorList>
            <person name="Barrera-Redondo J."/>
            <person name="Sanchez-de la Vega G."/>
            <person name="Aguirre-Liguori J.A."/>
            <person name="Castellanos-Morales G."/>
            <person name="Gutierrez-Guerrero Y.T."/>
            <person name="Aguirre-Dugua X."/>
            <person name="Aguirre-Planter E."/>
            <person name="Tenaillon M.I."/>
            <person name="Lira-Saade R."/>
            <person name="Eguiarte L.E."/>
        </authorList>
    </citation>
    <scope>NUCLEOTIDE SEQUENCE [LARGE SCALE GENOMIC DNA]</scope>
    <source>
        <strain evidence="1">JBR-2021</strain>
    </source>
</reference>
<organism evidence="1 2">
    <name type="scientific">Cucurbita argyrosperma subsp. sororia</name>
    <dbReference type="NCBI Taxonomy" id="37648"/>
    <lineage>
        <taxon>Eukaryota</taxon>
        <taxon>Viridiplantae</taxon>
        <taxon>Streptophyta</taxon>
        <taxon>Embryophyta</taxon>
        <taxon>Tracheophyta</taxon>
        <taxon>Spermatophyta</taxon>
        <taxon>Magnoliopsida</taxon>
        <taxon>eudicotyledons</taxon>
        <taxon>Gunneridae</taxon>
        <taxon>Pentapetalae</taxon>
        <taxon>rosids</taxon>
        <taxon>fabids</taxon>
        <taxon>Cucurbitales</taxon>
        <taxon>Cucurbitaceae</taxon>
        <taxon>Cucurbiteae</taxon>
        <taxon>Cucurbita</taxon>
    </lineage>
</organism>
<evidence type="ECO:0000313" key="1">
    <source>
        <dbReference type="EMBL" id="KAG6570995.1"/>
    </source>
</evidence>
<keyword evidence="2" id="KW-1185">Reference proteome</keyword>
<dbReference type="Proteomes" id="UP000685013">
    <property type="component" value="Chromosome 20"/>
</dbReference>
<gene>
    <name evidence="1" type="ORF">SDJN03_29910</name>
</gene>
<comment type="caution">
    <text evidence="1">The sequence shown here is derived from an EMBL/GenBank/DDBJ whole genome shotgun (WGS) entry which is preliminary data.</text>
</comment>
<protein>
    <submittedName>
        <fullName evidence="1">Uncharacterized protein</fullName>
    </submittedName>
</protein>
<accession>A0AAV6LVP9</accession>
<proteinExistence type="predicted"/>
<feature type="non-terminal residue" evidence="1">
    <location>
        <position position="1"/>
    </location>
</feature>